<dbReference type="EnsemblMetazoa" id="XM_022808257">
    <property type="protein sequence ID" value="XP_022663992"/>
    <property type="gene ID" value="LOC111251580"/>
</dbReference>
<feature type="region of interest" description="Disordered" evidence="1">
    <location>
        <begin position="1870"/>
        <end position="1910"/>
    </location>
</feature>
<feature type="compositionally biased region" description="Polar residues" evidence="1">
    <location>
        <begin position="516"/>
        <end position="534"/>
    </location>
</feature>
<dbReference type="Proteomes" id="UP000594260">
    <property type="component" value="Unplaced"/>
</dbReference>
<dbReference type="InParanoid" id="A0A7M7KIB4"/>
<feature type="compositionally biased region" description="Basic and acidic residues" evidence="1">
    <location>
        <begin position="124"/>
        <end position="133"/>
    </location>
</feature>
<feature type="compositionally biased region" description="Polar residues" evidence="1">
    <location>
        <begin position="1870"/>
        <end position="1879"/>
    </location>
</feature>
<feature type="compositionally biased region" description="Basic residues" evidence="1">
    <location>
        <begin position="704"/>
        <end position="714"/>
    </location>
</feature>
<name>A0A7M7KIB4_VARDE</name>
<evidence type="ECO:0000313" key="4">
    <source>
        <dbReference type="Proteomes" id="UP000594260"/>
    </source>
</evidence>
<feature type="region of interest" description="Disordered" evidence="1">
    <location>
        <begin position="1144"/>
        <end position="1182"/>
    </location>
</feature>
<feature type="region of interest" description="Disordered" evidence="1">
    <location>
        <begin position="340"/>
        <end position="375"/>
    </location>
</feature>
<keyword evidence="2" id="KW-0732">Signal</keyword>
<feature type="chain" id="PRO_5029826965" evidence="2">
    <location>
        <begin position="32"/>
        <end position="1910"/>
    </location>
</feature>
<evidence type="ECO:0000256" key="1">
    <source>
        <dbReference type="SAM" id="MobiDB-lite"/>
    </source>
</evidence>
<accession>A0A7M7KIB4</accession>
<dbReference type="GeneID" id="111251580"/>
<feature type="compositionally biased region" description="Polar residues" evidence="1">
    <location>
        <begin position="108"/>
        <end position="120"/>
    </location>
</feature>
<feature type="compositionally biased region" description="Low complexity" evidence="1">
    <location>
        <begin position="40"/>
        <end position="55"/>
    </location>
</feature>
<keyword evidence="4" id="KW-1185">Reference proteome</keyword>
<feature type="compositionally biased region" description="Low complexity" evidence="1">
    <location>
        <begin position="95"/>
        <end position="107"/>
    </location>
</feature>
<feature type="region of interest" description="Disordered" evidence="1">
    <location>
        <begin position="514"/>
        <end position="534"/>
    </location>
</feature>
<feature type="compositionally biased region" description="Polar residues" evidence="1">
    <location>
        <begin position="1147"/>
        <end position="1160"/>
    </location>
</feature>
<feature type="compositionally biased region" description="Low complexity" evidence="1">
    <location>
        <begin position="1162"/>
        <end position="1179"/>
    </location>
</feature>
<feature type="region of interest" description="Disordered" evidence="1">
    <location>
        <begin position="679"/>
        <end position="774"/>
    </location>
</feature>
<sequence>MRPPGSRTCRLTIVVLSTLLMALGAVVSTEGKNIPLPGGSSHAANNSTSSNSESSYELKITDTAVLVADSQVDKNDRKNNGNNNNLTFSSSSKQAIAAEESALISSEDTNQSVGLLSSGTVPGRLDRTTEDNQRTFGPSSHAAATAADSANPKFSNSLGSQSLLTVSFNVTDMPSAEKSPPTLLDGDGDSNGGNSGAKSIITSLEKRRETDTVDDLEVPDFSQNPSLLNGISDSTEIALTTSSGLALLPGHIIADNALPNLTSSVNTQRSQTTANGHNIGKNLEYQIDFAQTKPTQQERAKVATESFLKPDPKTAYTVDSVSVPPSVESAAQDIEVVTKDHMDSVPSKPSQLQPDSVIQGSNTNTASGSRANLESKSSHVIVYMDKKSGSKPSKNFTTALSESATKNMSDSSFDSFAKIRLTKKNVPRNFLLATTARTDDRSDDDRKLRNMHSHYGPNWRRKTKATATNKGLLTSRKSIWMMNVNRSVHFDNTEPARSLTPIFVLPEEASEAKPLTGNSTLSSSKYSMDSNQPASTITTYKRRWTELQDEGNGSLAILSRINKNGEHAKAGGAIIPLTHFGGQRFIEFGVVRTRRGPRVLTNHILTRTSARDIRSSNNGMKVTNLFETNKNVKLPRAAQWRDSRPLAIMSGTLIRMPEALIPNGNETIIAYKPFNSLKASNTSEEDSTESSAESSDDRVLCKKDRTRRKRKVFRPKPVSSALTSMFEFKRMPKKRTNSGNSSLPKTLAETRANDSSEATDAIADSSGPKKGHDDFLHNVLRDFGVQVKVVPTNKTANATNDQQNQEACSKANCSHTESGKVVSGETHNGNLAITLMSPTKFTIPMLPIIPSRQVISSSADQNIMYSIPEGELSALTKPGNTGNPITKIDKNSTPSGVNSLLLSSYVELPSNKGQNTKQALRSKVVVNSTKSARLGVEFLTGEPARGTQTTTASHTVDVNNPAKETFIIDLTKLREKNKDNVGRKPKAKTIELTPGKVYVHDLETATFEEAPDEDGALAKNLAARKKYEDDFLQNVLRNFGVQIGHLNPASGNTKDGSSQVEQMSAGERNVDARTAHAFAKNTSLPFAGDSTTPVFPAQQPQALTVSLNHRPANVNYLQSQEHTTAPAPPSHVTVYSGITPEALLPPFSQQPEKLSQQRPQFTAPVSTQTPTQTSSLALSQPPVSDEVILGRSKEALPPETAFRIDQQQKRPQTTKFSGGSSTFRINHAGAQVHYNSVHPGSFGFIRSIPRSAPQSSTAENPHPFLVSLRPLVVQNIQPPDTSSASVQAPLVPSVPATNEIQTSSQALYAQLPLLTYAGHISTSRLSPQTSRLFVQSPEAIKIIPSPNLSGVQPSSQAQVPRQLPGYVLPPQNVVSQPLVPKSQQLPSIALLDERPVLQPSQQVVVNQQQDVTKASQAPELQYVDEQLATPGTSQNQIVIGHQQKQRLPVSVERLTDPTATVQVQPVPQQAPLTALYTSSIVSGQITKQIGQQIPAPVQQGQTVVRQEQPSLIPTVQSVLPPNGQQIHLINNEQATFSVNQADTLGKIRQEEAPVQKQGSEIQRQQIQHVQLPQQQIDIQQESSFSQPPFQLQHQARIIHVPVQYQLQEHAPSVGNQQTIPQFRTHFPLQVFRPAQQTLIQPTVFSNNLPSLSGGQISSSNSPYPLPVFTYVFRNSRLQRDPSGLVGNQNRHTNIHSSVVQNNFRTGHNDFRTIRPILGIGQSVNIRPSSKSFFGASNSFGSLPSPSNFEGFHVTHLEGTTKKGATALSNFRPDVNGILSDVYSEPFNPGQQTGSSFRLNFGYRAPQANSHNTFRSTDLSLSDSNIKDLSDTQKSIGRIFSRISSTPSSASLYPNVFPVQSSAVKPFTVNASSSAPSGQNGEFAGLTNVDMRNDGPHEFTGYIKKSKAKAR</sequence>
<feature type="region of interest" description="Disordered" evidence="1">
    <location>
        <begin position="441"/>
        <end position="464"/>
    </location>
</feature>
<organism evidence="3 4">
    <name type="scientific">Varroa destructor</name>
    <name type="common">Honeybee mite</name>
    <dbReference type="NCBI Taxonomy" id="109461"/>
    <lineage>
        <taxon>Eukaryota</taxon>
        <taxon>Metazoa</taxon>
        <taxon>Ecdysozoa</taxon>
        <taxon>Arthropoda</taxon>
        <taxon>Chelicerata</taxon>
        <taxon>Arachnida</taxon>
        <taxon>Acari</taxon>
        <taxon>Parasitiformes</taxon>
        <taxon>Mesostigmata</taxon>
        <taxon>Gamasina</taxon>
        <taxon>Dermanyssoidea</taxon>
        <taxon>Varroidae</taxon>
        <taxon>Varroa</taxon>
    </lineage>
</organism>
<dbReference type="OrthoDB" id="10617383at2759"/>
<reference evidence="3" key="1">
    <citation type="submission" date="2021-01" db="UniProtKB">
        <authorList>
            <consortium name="EnsemblMetazoa"/>
        </authorList>
    </citation>
    <scope>IDENTIFICATION</scope>
</reference>
<feature type="compositionally biased region" description="Polar residues" evidence="1">
    <location>
        <begin position="347"/>
        <end position="375"/>
    </location>
</feature>
<feature type="region of interest" description="Disordered" evidence="1">
    <location>
        <begin position="172"/>
        <end position="219"/>
    </location>
</feature>
<dbReference type="RefSeq" id="XP_022663992.1">
    <property type="nucleotide sequence ID" value="XM_022808257.1"/>
</dbReference>
<feature type="signal peptide" evidence="2">
    <location>
        <begin position="1"/>
        <end position="31"/>
    </location>
</feature>
<proteinExistence type="predicted"/>
<evidence type="ECO:0000313" key="3">
    <source>
        <dbReference type="EnsemblMetazoa" id="XP_022663992"/>
    </source>
</evidence>
<feature type="region of interest" description="Disordered" evidence="1">
    <location>
        <begin position="34"/>
        <end position="56"/>
    </location>
</feature>
<protein>
    <submittedName>
        <fullName evidence="3">Uncharacterized protein</fullName>
    </submittedName>
</protein>
<dbReference type="KEGG" id="vde:111251580"/>
<evidence type="ECO:0000256" key="2">
    <source>
        <dbReference type="SAM" id="SignalP"/>
    </source>
</evidence>
<feature type="region of interest" description="Disordered" evidence="1">
    <location>
        <begin position="71"/>
        <end position="153"/>
    </location>
</feature>
<feature type="compositionally biased region" description="Low complexity" evidence="1">
    <location>
        <begin position="139"/>
        <end position="150"/>
    </location>
</feature>